<protein>
    <submittedName>
        <fullName evidence="3">3-oxoacyl-[acyl-carrier-protein] synthase, KASII</fullName>
    </submittedName>
</protein>
<evidence type="ECO:0000259" key="2">
    <source>
        <dbReference type="Pfam" id="PF00109"/>
    </source>
</evidence>
<sequence length="114" mass="12212">MVENRVVITGIGVISPLGFNKETAWKALKEGVSGISTIENTDTSDLKVKIAGEIRNLEADVDLDKTELRKLDRFSLFALAAAKEAYADSDFANAAIDPYRFGVYVGSGIGGSNL</sequence>
<name>A0A829R9I1_LISGR</name>
<dbReference type="InterPro" id="IPR014030">
    <property type="entry name" value="Ketoacyl_synth_N"/>
</dbReference>
<keyword evidence="1" id="KW-0808">Transferase</keyword>
<accession>A0A829R9I1</accession>
<evidence type="ECO:0000313" key="4">
    <source>
        <dbReference type="Proteomes" id="UP000019251"/>
    </source>
</evidence>
<dbReference type="GO" id="GO:0006633">
    <property type="term" value="P:fatty acid biosynthetic process"/>
    <property type="evidence" value="ECO:0007669"/>
    <property type="project" value="TreeGrafter"/>
</dbReference>
<comment type="caution">
    <text evidence="3">The sequence shown here is derived from an EMBL/GenBank/DDBJ whole genome shotgun (WGS) entry which is preliminary data.</text>
</comment>
<evidence type="ECO:0000313" key="3">
    <source>
        <dbReference type="EMBL" id="EUJ30575.1"/>
    </source>
</evidence>
<dbReference type="InterPro" id="IPR016039">
    <property type="entry name" value="Thiolase-like"/>
</dbReference>
<dbReference type="Proteomes" id="UP000019251">
    <property type="component" value="Unassembled WGS sequence"/>
</dbReference>
<organism evidence="3 4">
    <name type="scientific">Listeria grayi FSL F6-1183</name>
    <dbReference type="NCBI Taxonomy" id="1265827"/>
    <lineage>
        <taxon>Bacteria</taxon>
        <taxon>Bacillati</taxon>
        <taxon>Bacillota</taxon>
        <taxon>Bacilli</taxon>
        <taxon>Bacillales</taxon>
        <taxon>Listeriaceae</taxon>
        <taxon>Listeria</taxon>
    </lineage>
</organism>
<proteinExistence type="predicted"/>
<feature type="domain" description="Beta-ketoacyl synthase-like N-terminal" evidence="2">
    <location>
        <begin position="4"/>
        <end position="111"/>
    </location>
</feature>
<evidence type="ECO:0000256" key="1">
    <source>
        <dbReference type="ARBA" id="ARBA00022679"/>
    </source>
</evidence>
<dbReference type="SUPFAM" id="SSF53901">
    <property type="entry name" value="Thiolase-like"/>
    <property type="match status" value="1"/>
</dbReference>
<dbReference type="Pfam" id="PF00109">
    <property type="entry name" value="ketoacyl-synt"/>
    <property type="match status" value="1"/>
</dbReference>
<dbReference type="GO" id="GO:0004315">
    <property type="term" value="F:3-oxoacyl-[acyl-carrier-protein] synthase activity"/>
    <property type="evidence" value="ECO:0007669"/>
    <property type="project" value="TreeGrafter"/>
</dbReference>
<dbReference type="PANTHER" id="PTHR11712:SF336">
    <property type="entry name" value="3-OXOACYL-[ACYL-CARRIER-PROTEIN] SYNTHASE, MITOCHONDRIAL"/>
    <property type="match status" value="1"/>
</dbReference>
<dbReference type="PANTHER" id="PTHR11712">
    <property type="entry name" value="POLYKETIDE SYNTHASE-RELATED"/>
    <property type="match status" value="1"/>
</dbReference>
<dbReference type="AlphaFoldDB" id="A0A829R9I1"/>
<dbReference type="Gene3D" id="3.40.47.10">
    <property type="match status" value="1"/>
</dbReference>
<dbReference type="InterPro" id="IPR000794">
    <property type="entry name" value="Beta-ketoacyl_synthase"/>
</dbReference>
<dbReference type="GO" id="GO:0005829">
    <property type="term" value="C:cytosol"/>
    <property type="evidence" value="ECO:0007669"/>
    <property type="project" value="TreeGrafter"/>
</dbReference>
<reference evidence="3 4" key="1">
    <citation type="submission" date="2012-12" db="EMBL/GenBank/DDBJ databases">
        <title>Novel taxa of Listeriaceae from agricultural environments in the United States.</title>
        <authorList>
            <person name="den Bakker H.C."/>
            <person name="Allred A."/>
            <person name="Warchocki S."/>
            <person name="Wright E.M."/>
            <person name="Burrell A."/>
            <person name="Nightingale K.K."/>
            <person name="Kephart D."/>
            <person name="Wiedmann M."/>
        </authorList>
    </citation>
    <scope>NUCLEOTIDE SEQUENCE [LARGE SCALE GENOMIC DNA]</scope>
    <source>
        <strain evidence="3 4">FSL F6-1183</strain>
    </source>
</reference>
<dbReference type="EMBL" id="AODG01000002">
    <property type="protein sequence ID" value="EUJ30575.1"/>
    <property type="molecule type" value="Genomic_DNA"/>
</dbReference>
<gene>
    <name evidence="3" type="ORF">LMUR_00390</name>
</gene>